<dbReference type="GeneID" id="27138620"/>
<evidence type="ECO:0000313" key="2">
    <source>
        <dbReference type="Proteomes" id="UP000069850"/>
    </source>
</evidence>
<dbReference type="EMBL" id="LT158599">
    <property type="protein sequence ID" value="CVK34359.1"/>
    <property type="molecule type" value="Genomic_DNA"/>
</dbReference>
<organism evidence="1 2">
    <name type="scientific">Methanoculleus bourgensis</name>
    <dbReference type="NCBI Taxonomy" id="83986"/>
    <lineage>
        <taxon>Archaea</taxon>
        <taxon>Methanobacteriati</taxon>
        <taxon>Methanobacteriota</taxon>
        <taxon>Stenosarchaea group</taxon>
        <taxon>Methanomicrobia</taxon>
        <taxon>Methanomicrobiales</taxon>
        <taxon>Methanomicrobiaceae</taxon>
        <taxon>Methanoculleus</taxon>
    </lineage>
</organism>
<dbReference type="Proteomes" id="UP000069850">
    <property type="component" value="Chromosome 1"/>
</dbReference>
<evidence type="ECO:0000313" key="1">
    <source>
        <dbReference type="EMBL" id="CVK34359.1"/>
    </source>
</evidence>
<gene>
    <name evidence="1" type="ORF">MMAB1_3146</name>
</gene>
<reference evidence="1 2" key="1">
    <citation type="submission" date="2016-01" db="EMBL/GenBank/DDBJ databases">
        <authorList>
            <person name="Manzoor S."/>
        </authorList>
    </citation>
    <scope>NUCLEOTIDE SEQUENCE [LARGE SCALE GENOMIC DNA]</scope>
    <source>
        <strain evidence="1">Methanoculleus sp MAB1</strain>
    </source>
</reference>
<dbReference type="KEGG" id="mema:MMAB1_3146"/>
<sequence length="109" mass="12203">MKKSITYNEGEIVLDTDRDACIYYAPRGEPGGAYVRGKDLYLHEEDGVPDVYYLHSWSMEPGEDELLQTVSIVSAEEFLELRGLVLAAYPEKAGSLALRSYGYGIAEEF</sequence>
<dbReference type="OrthoDB" id="106765at2157"/>
<name>A0A0X8XYE3_9EURY</name>
<proteinExistence type="predicted"/>
<dbReference type="AlphaFoldDB" id="A0A0X8XYE3"/>
<protein>
    <submittedName>
        <fullName evidence="1">Uncharacterized protein</fullName>
    </submittedName>
</protein>
<accession>A0A0X8XYE3</accession>
<dbReference type="RefSeq" id="WP_062265786.1">
    <property type="nucleotide sequence ID" value="NZ_JBMHJL010000042.1"/>
</dbReference>